<dbReference type="Gene3D" id="3.40.50.150">
    <property type="entry name" value="Vaccinia Virus protein VP39"/>
    <property type="match status" value="1"/>
</dbReference>
<evidence type="ECO:0000256" key="2">
    <source>
        <dbReference type="ARBA" id="ARBA00022603"/>
    </source>
</evidence>
<evidence type="ECO:0000259" key="4">
    <source>
        <dbReference type="Pfam" id="PF08241"/>
    </source>
</evidence>
<dbReference type="RefSeq" id="XP_033592281.1">
    <property type="nucleotide sequence ID" value="XM_033736824.1"/>
</dbReference>
<dbReference type="PANTHER" id="PTHR44942">
    <property type="entry name" value="METHYLTRANSF_11 DOMAIN-CONTAINING PROTEIN"/>
    <property type="match status" value="1"/>
</dbReference>
<dbReference type="InterPro" id="IPR051052">
    <property type="entry name" value="Diverse_substrate_MTase"/>
</dbReference>
<keyword evidence="2" id="KW-0489">Methyltransferase</keyword>
<dbReference type="EMBL" id="MU001633">
    <property type="protein sequence ID" value="KAF2485712.1"/>
    <property type="molecule type" value="Genomic_DNA"/>
</dbReference>
<accession>A0A6A6Q0A8</accession>
<evidence type="ECO:0000256" key="1">
    <source>
        <dbReference type="ARBA" id="ARBA00008361"/>
    </source>
</evidence>
<dbReference type="AlphaFoldDB" id="A0A6A6Q0A8"/>
<organism evidence="5 6">
    <name type="scientific">Neohortaea acidophila</name>
    <dbReference type="NCBI Taxonomy" id="245834"/>
    <lineage>
        <taxon>Eukaryota</taxon>
        <taxon>Fungi</taxon>
        <taxon>Dikarya</taxon>
        <taxon>Ascomycota</taxon>
        <taxon>Pezizomycotina</taxon>
        <taxon>Dothideomycetes</taxon>
        <taxon>Dothideomycetidae</taxon>
        <taxon>Mycosphaerellales</taxon>
        <taxon>Teratosphaeriaceae</taxon>
        <taxon>Neohortaea</taxon>
    </lineage>
</organism>
<dbReference type="InterPro" id="IPR013216">
    <property type="entry name" value="Methyltransf_11"/>
</dbReference>
<gene>
    <name evidence="5" type="ORF">BDY17DRAFT_322534</name>
</gene>
<name>A0A6A6Q0A8_9PEZI</name>
<keyword evidence="6" id="KW-1185">Reference proteome</keyword>
<dbReference type="GO" id="GO:0032259">
    <property type="term" value="P:methylation"/>
    <property type="evidence" value="ECO:0007669"/>
    <property type="project" value="UniProtKB-KW"/>
</dbReference>
<reference evidence="5" key="1">
    <citation type="journal article" date="2020" name="Stud. Mycol.">
        <title>101 Dothideomycetes genomes: a test case for predicting lifestyles and emergence of pathogens.</title>
        <authorList>
            <person name="Haridas S."/>
            <person name="Albert R."/>
            <person name="Binder M."/>
            <person name="Bloem J."/>
            <person name="Labutti K."/>
            <person name="Salamov A."/>
            <person name="Andreopoulos B."/>
            <person name="Baker S."/>
            <person name="Barry K."/>
            <person name="Bills G."/>
            <person name="Bluhm B."/>
            <person name="Cannon C."/>
            <person name="Castanera R."/>
            <person name="Culley D."/>
            <person name="Daum C."/>
            <person name="Ezra D."/>
            <person name="Gonzalez J."/>
            <person name="Henrissat B."/>
            <person name="Kuo A."/>
            <person name="Liang C."/>
            <person name="Lipzen A."/>
            <person name="Lutzoni F."/>
            <person name="Magnuson J."/>
            <person name="Mondo S."/>
            <person name="Nolan M."/>
            <person name="Ohm R."/>
            <person name="Pangilinan J."/>
            <person name="Park H.-J."/>
            <person name="Ramirez L."/>
            <person name="Alfaro M."/>
            <person name="Sun H."/>
            <person name="Tritt A."/>
            <person name="Yoshinaga Y."/>
            <person name="Zwiers L.-H."/>
            <person name="Turgeon B."/>
            <person name="Goodwin S."/>
            <person name="Spatafora J."/>
            <person name="Crous P."/>
            <person name="Grigoriev I."/>
        </authorList>
    </citation>
    <scope>NUCLEOTIDE SEQUENCE</scope>
    <source>
        <strain evidence="5">CBS 113389</strain>
    </source>
</reference>
<keyword evidence="3" id="KW-0808">Transferase</keyword>
<evidence type="ECO:0000313" key="5">
    <source>
        <dbReference type="EMBL" id="KAF2485712.1"/>
    </source>
</evidence>
<protein>
    <recommendedName>
        <fullName evidence="4">Methyltransferase type 11 domain-containing protein</fullName>
    </recommendedName>
</protein>
<proteinExistence type="inferred from homology"/>
<feature type="domain" description="Methyltransferase type 11" evidence="4">
    <location>
        <begin position="64"/>
        <end position="156"/>
    </location>
</feature>
<dbReference type="PANTHER" id="PTHR44942:SF4">
    <property type="entry name" value="METHYLTRANSFERASE TYPE 11 DOMAIN-CONTAINING PROTEIN"/>
    <property type="match status" value="1"/>
</dbReference>
<comment type="similarity">
    <text evidence="1">Belongs to the methyltransferase superfamily.</text>
</comment>
<dbReference type="GO" id="GO:0008757">
    <property type="term" value="F:S-adenosylmethionine-dependent methyltransferase activity"/>
    <property type="evidence" value="ECO:0007669"/>
    <property type="project" value="InterPro"/>
</dbReference>
<dbReference type="Pfam" id="PF08241">
    <property type="entry name" value="Methyltransf_11"/>
    <property type="match status" value="1"/>
</dbReference>
<evidence type="ECO:0000256" key="3">
    <source>
        <dbReference type="ARBA" id="ARBA00022679"/>
    </source>
</evidence>
<sequence length="325" mass="35780">MSAKPKSSHEPAPAGLAGFYSQTSDYWTAYLKGRAPLPNSIFQRIFDYHTCHGGQFHTVHEAGAAAAIHSLRIGAPFTKVIVSDSSEDNIAAARARLSGAKEAKYELHVTKLEDSGAVLPPASVDMVFCATMLHFTDLPRSFEAIAHQLKPGGTFAALFTGFMEMEDARLHAAFIRRLQLWAPLMLEKMGGEEAVMPQFVTIACMYENVELPATIFEAQSERIFINGTDTGAPGGTMYADTMPPDYRERWPAVSGIGAEEIVIRVDDAELYFEKDLSALPYHLNTFPPAKVEGWVEESMRELGEIVGDGKIRGRWPVNLILATRK</sequence>
<dbReference type="Proteomes" id="UP000799767">
    <property type="component" value="Unassembled WGS sequence"/>
</dbReference>
<dbReference type="GeneID" id="54477826"/>
<dbReference type="SUPFAM" id="SSF53335">
    <property type="entry name" value="S-adenosyl-L-methionine-dependent methyltransferases"/>
    <property type="match status" value="1"/>
</dbReference>
<dbReference type="CDD" id="cd02440">
    <property type="entry name" value="AdoMet_MTases"/>
    <property type="match status" value="1"/>
</dbReference>
<dbReference type="OrthoDB" id="10027013at2759"/>
<dbReference type="InterPro" id="IPR029063">
    <property type="entry name" value="SAM-dependent_MTases_sf"/>
</dbReference>
<evidence type="ECO:0000313" key="6">
    <source>
        <dbReference type="Proteomes" id="UP000799767"/>
    </source>
</evidence>